<evidence type="ECO:0000313" key="21">
    <source>
        <dbReference type="EMBL" id="KOF99302.1"/>
    </source>
</evidence>
<reference evidence="21" key="1">
    <citation type="submission" date="2015-07" db="EMBL/GenBank/DDBJ databases">
        <title>MeaNS - Measles Nucleotide Surveillance Program.</title>
        <authorList>
            <person name="Tran T."/>
            <person name="Druce J."/>
        </authorList>
    </citation>
    <scope>NUCLEOTIDE SEQUENCE</scope>
    <source>
        <strain evidence="21">UCB-OBI-ISO-001</strain>
        <tissue evidence="21">Gonad</tissue>
    </source>
</reference>
<evidence type="ECO:0000256" key="15">
    <source>
        <dbReference type="ARBA" id="ARBA00023166"/>
    </source>
</evidence>
<gene>
    <name evidence="21" type="ORF">OCBIM_22018219mg</name>
</gene>
<dbReference type="SUPFAM" id="SSF55060">
    <property type="entry name" value="GHMP Kinase, C-terminal domain"/>
    <property type="match status" value="1"/>
</dbReference>
<organism evidence="21">
    <name type="scientific">Octopus bimaculoides</name>
    <name type="common">California two-spotted octopus</name>
    <dbReference type="NCBI Taxonomy" id="37653"/>
    <lineage>
        <taxon>Eukaryota</taxon>
        <taxon>Metazoa</taxon>
        <taxon>Spiralia</taxon>
        <taxon>Lophotrochozoa</taxon>
        <taxon>Mollusca</taxon>
        <taxon>Cephalopoda</taxon>
        <taxon>Coleoidea</taxon>
        <taxon>Octopodiformes</taxon>
        <taxon>Octopoda</taxon>
        <taxon>Incirrata</taxon>
        <taxon>Octopodidae</taxon>
        <taxon>Octopus</taxon>
    </lineage>
</organism>
<evidence type="ECO:0000256" key="11">
    <source>
        <dbReference type="ARBA" id="ARBA00022842"/>
    </source>
</evidence>
<dbReference type="InterPro" id="IPR020568">
    <property type="entry name" value="Ribosomal_Su5_D2-typ_SF"/>
</dbReference>
<dbReference type="PANTHER" id="PTHR43290">
    <property type="entry name" value="MEVALONATE KINASE"/>
    <property type="match status" value="1"/>
</dbReference>
<dbReference type="GO" id="GO:0005524">
    <property type="term" value="F:ATP binding"/>
    <property type="evidence" value="ECO:0007669"/>
    <property type="project" value="UniProtKB-KW"/>
</dbReference>
<accession>A0A0L8ICX4</accession>
<evidence type="ECO:0000256" key="14">
    <source>
        <dbReference type="ARBA" id="ARBA00023098"/>
    </source>
</evidence>
<keyword evidence="12 18" id="KW-0752">Steroid biosynthesis</keyword>
<dbReference type="InterPro" id="IPR006203">
    <property type="entry name" value="GHMP_knse_ATP-bd_CS"/>
</dbReference>
<dbReference type="InterPro" id="IPR006204">
    <property type="entry name" value="GHMP_kinase_N_dom"/>
</dbReference>
<dbReference type="OMA" id="VCTYGGV"/>
<evidence type="ECO:0000259" key="19">
    <source>
        <dbReference type="Pfam" id="PF00288"/>
    </source>
</evidence>
<evidence type="ECO:0000256" key="9">
    <source>
        <dbReference type="ARBA" id="ARBA00022777"/>
    </source>
</evidence>
<evidence type="ECO:0000256" key="16">
    <source>
        <dbReference type="ARBA" id="ARBA00023221"/>
    </source>
</evidence>
<dbReference type="AlphaFoldDB" id="A0A0L8ICX4"/>
<dbReference type="Pfam" id="PF08544">
    <property type="entry name" value="GHMP_kinases_C"/>
    <property type="match status" value="1"/>
</dbReference>
<evidence type="ECO:0000256" key="5">
    <source>
        <dbReference type="ARBA" id="ARBA00022516"/>
    </source>
</evidence>
<keyword evidence="13 18" id="KW-0756">Sterol biosynthesis</keyword>
<dbReference type="GO" id="GO:0004496">
    <property type="term" value="F:mevalonate kinase activity"/>
    <property type="evidence" value="ECO:0007669"/>
    <property type="project" value="UniProtKB-EC"/>
</dbReference>
<keyword evidence="8 18" id="KW-0547">Nucleotide-binding</keyword>
<keyword evidence="5 18" id="KW-0444">Lipid biosynthesis</keyword>
<dbReference type="GO" id="GO:0019287">
    <property type="term" value="P:isopentenyl diphosphate biosynthetic process, mevalonate pathway"/>
    <property type="evidence" value="ECO:0007669"/>
    <property type="project" value="UniProtKB-UniPathway"/>
</dbReference>
<proteinExistence type="inferred from homology"/>
<evidence type="ECO:0000256" key="3">
    <source>
        <dbReference type="ARBA" id="ARBA00012103"/>
    </source>
</evidence>
<evidence type="ECO:0000256" key="1">
    <source>
        <dbReference type="ARBA" id="ARBA00004496"/>
    </source>
</evidence>
<evidence type="ECO:0000256" key="10">
    <source>
        <dbReference type="ARBA" id="ARBA00022840"/>
    </source>
</evidence>
<comment type="subcellular location">
    <subcellularLocation>
        <location evidence="1 18">Cytoplasm</location>
    </subcellularLocation>
</comment>
<keyword evidence="7" id="KW-0479">Metal-binding</keyword>
<dbReference type="STRING" id="37653.A0A0L8ICX4"/>
<dbReference type="PANTHER" id="PTHR43290:SF2">
    <property type="entry name" value="MEVALONATE KINASE"/>
    <property type="match status" value="1"/>
</dbReference>
<dbReference type="Gene3D" id="3.30.230.10">
    <property type="match status" value="1"/>
</dbReference>
<dbReference type="EMBL" id="KQ415990">
    <property type="protein sequence ID" value="KOF99302.1"/>
    <property type="molecule type" value="Genomic_DNA"/>
</dbReference>
<keyword evidence="9 18" id="KW-0418">Kinase</keyword>
<keyword evidence="14 18" id="KW-0443">Lipid metabolism</keyword>
<dbReference type="UniPathway" id="UPA00057">
    <property type="reaction ID" value="UER00098"/>
</dbReference>
<evidence type="ECO:0000256" key="7">
    <source>
        <dbReference type="ARBA" id="ARBA00022723"/>
    </source>
</evidence>
<dbReference type="Gene3D" id="3.30.70.890">
    <property type="entry name" value="GHMP kinase, C-terminal domain"/>
    <property type="match status" value="1"/>
</dbReference>
<evidence type="ECO:0000256" key="6">
    <source>
        <dbReference type="ARBA" id="ARBA00022679"/>
    </source>
</evidence>
<dbReference type="SUPFAM" id="SSF54211">
    <property type="entry name" value="Ribosomal protein S5 domain 2-like"/>
    <property type="match status" value="1"/>
</dbReference>
<dbReference type="GO" id="GO:0016126">
    <property type="term" value="P:sterol biosynthetic process"/>
    <property type="evidence" value="ECO:0007669"/>
    <property type="project" value="UniProtKB-KW"/>
</dbReference>
<evidence type="ECO:0000259" key="20">
    <source>
        <dbReference type="Pfam" id="PF08544"/>
    </source>
</evidence>
<keyword evidence="10 18" id="KW-0067">ATP-binding</keyword>
<dbReference type="PRINTS" id="PR00959">
    <property type="entry name" value="MEVGALKINASE"/>
</dbReference>
<dbReference type="InterPro" id="IPR014721">
    <property type="entry name" value="Ribsml_uS5_D2-typ_fold_subgr"/>
</dbReference>
<evidence type="ECO:0000256" key="4">
    <source>
        <dbReference type="ARBA" id="ARBA00022490"/>
    </source>
</evidence>
<name>A0A0L8ICX4_OCTBM</name>
<evidence type="ECO:0000256" key="13">
    <source>
        <dbReference type="ARBA" id="ARBA00023011"/>
    </source>
</evidence>
<protein>
    <recommendedName>
        <fullName evidence="3 18">Mevalonate kinase</fullName>
        <shortName evidence="18">MK</shortName>
        <ecNumber evidence="3 18">2.7.1.36</ecNumber>
    </recommendedName>
</protein>
<dbReference type="GO" id="GO:0005829">
    <property type="term" value="C:cytosol"/>
    <property type="evidence" value="ECO:0007669"/>
    <property type="project" value="TreeGrafter"/>
</dbReference>
<keyword evidence="4 18" id="KW-0963">Cytoplasm</keyword>
<dbReference type="InterPro" id="IPR006205">
    <property type="entry name" value="Mev_gal_kin"/>
</dbReference>
<evidence type="ECO:0000256" key="18">
    <source>
        <dbReference type="RuleBase" id="RU363087"/>
    </source>
</evidence>
<sequence>MKESCKSVYYSLSYLTYTLGKQTTFWKCQYVVFIGIKMAISSSLNMRSFIRLTPSDTGMVQVSISALEINKTWSLKDLKKLSEEFTVDELAQRPTATVLKRLKSFLDITSDSMTSKQMFMILFLYLYLAICINSSQKELPSIQIAVIAELPVGAGLGSSACIAVCLSAALLQQQQMITHLHKNTLNHHWTLEDLKKIDAWAFRSECIIHGTPSGIDNTICTFGGAVTYENGKIQPLQRNFKLNVLIINTKIQRSTRKLVEGVKQKMARYPEVMQKIMDVIHGISLKACEILNEEIHEDKLYPVLEELVDLNHCQLAALGVSHPSLEYIRYILHEFSLSAKLTGAGGGGCAFAILNSGVSENQKLAALQKLNESGFHAFETILGGQGVKLCTSVDENPFTELTDI</sequence>
<comment type="pathway">
    <text evidence="17 18">Isoprenoid biosynthesis; isopentenyl diphosphate biosynthesis via mevalonate pathway; isopentenyl diphosphate from (R)-mevalonate: step 1/3.</text>
</comment>
<keyword evidence="15 18" id="KW-1207">Sterol metabolism</keyword>
<evidence type="ECO:0000256" key="2">
    <source>
        <dbReference type="ARBA" id="ARBA00006495"/>
    </source>
</evidence>
<evidence type="ECO:0000256" key="8">
    <source>
        <dbReference type="ARBA" id="ARBA00022741"/>
    </source>
</evidence>
<dbReference type="FunFam" id="3.30.70.890:FF:000003">
    <property type="entry name" value="Mevalonate kinase"/>
    <property type="match status" value="1"/>
</dbReference>
<comment type="catalytic activity">
    <reaction evidence="18">
        <text>(R)-mevalonate + ATP = (R)-5-phosphomevalonate + ADP + H(+)</text>
        <dbReference type="Rhea" id="RHEA:17065"/>
        <dbReference type="ChEBI" id="CHEBI:15378"/>
        <dbReference type="ChEBI" id="CHEBI:30616"/>
        <dbReference type="ChEBI" id="CHEBI:36464"/>
        <dbReference type="ChEBI" id="CHEBI:58146"/>
        <dbReference type="ChEBI" id="CHEBI:456216"/>
        <dbReference type="EC" id="2.7.1.36"/>
    </reaction>
</comment>
<dbReference type="OrthoDB" id="1652964at2759"/>
<feature type="domain" description="GHMP kinase C-terminal" evidence="20">
    <location>
        <begin position="304"/>
        <end position="369"/>
    </location>
</feature>
<dbReference type="PROSITE" id="PS00627">
    <property type="entry name" value="GHMP_KINASES_ATP"/>
    <property type="match status" value="1"/>
</dbReference>
<evidence type="ECO:0000256" key="17">
    <source>
        <dbReference type="ARBA" id="ARBA00029438"/>
    </source>
</evidence>
<dbReference type="EC" id="2.7.1.36" evidence="3 18"/>
<keyword evidence="6 18" id="KW-0808">Transferase</keyword>
<dbReference type="GO" id="GO:0046872">
    <property type="term" value="F:metal ion binding"/>
    <property type="evidence" value="ECO:0007669"/>
    <property type="project" value="UniProtKB-KW"/>
</dbReference>
<keyword evidence="16 18" id="KW-0753">Steroid metabolism</keyword>
<keyword evidence="11" id="KW-0460">Magnesium</keyword>
<dbReference type="Pfam" id="PF00288">
    <property type="entry name" value="GHMP_kinases_N"/>
    <property type="match status" value="1"/>
</dbReference>
<evidence type="ECO:0000256" key="12">
    <source>
        <dbReference type="ARBA" id="ARBA00022955"/>
    </source>
</evidence>
<dbReference type="InterPro" id="IPR013750">
    <property type="entry name" value="GHMP_kinase_C_dom"/>
</dbReference>
<dbReference type="InterPro" id="IPR036554">
    <property type="entry name" value="GHMP_kinase_C_sf"/>
</dbReference>
<dbReference type="NCBIfam" id="TIGR00549">
    <property type="entry name" value="mevalon_kin"/>
    <property type="match status" value="1"/>
</dbReference>
<comment type="similarity">
    <text evidence="2 18">Belongs to the GHMP kinase family. Mevalonate kinase subfamily.</text>
</comment>
<feature type="domain" description="GHMP kinase N-terminal" evidence="19">
    <location>
        <begin position="137"/>
        <end position="224"/>
    </location>
</feature>